<evidence type="ECO:0000313" key="3">
    <source>
        <dbReference type="Proteomes" id="UP001589854"/>
    </source>
</evidence>
<dbReference type="InterPro" id="IPR036281">
    <property type="entry name" value="SinR/SinI_dimer_dom_sf"/>
</dbReference>
<organism evidence="2 3">
    <name type="scientific">Metabacillus herbersteinensis</name>
    <dbReference type="NCBI Taxonomy" id="283816"/>
    <lineage>
        <taxon>Bacteria</taxon>
        <taxon>Bacillati</taxon>
        <taxon>Bacillota</taxon>
        <taxon>Bacilli</taxon>
        <taxon>Bacillales</taxon>
        <taxon>Bacillaceae</taxon>
        <taxon>Metabacillus</taxon>
    </lineage>
</organism>
<protein>
    <submittedName>
        <fullName evidence="2">Anti-repressor SinI family protein</fullName>
    </submittedName>
</protein>
<dbReference type="Pfam" id="PF08671">
    <property type="entry name" value="SinI"/>
    <property type="match status" value="1"/>
</dbReference>
<evidence type="ECO:0000259" key="1">
    <source>
        <dbReference type="PROSITE" id="PS51500"/>
    </source>
</evidence>
<evidence type="ECO:0000313" key="2">
    <source>
        <dbReference type="EMBL" id="MFC0269970.1"/>
    </source>
</evidence>
<proteinExistence type="predicted"/>
<accession>A0ABV6G8H8</accession>
<feature type="domain" description="Sin" evidence="1">
    <location>
        <begin position="3"/>
        <end position="41"/>
    </location>
</feature>
<dbReference type="EMBL" id="JBHLVO010000001">
    <property type="protein sequence ID" value="MFC0269970.1"/>
    <property type="molecule type" value="Genomic_DNA"/>
</dbReference>
<dbReference type="RefSeq" id="WP_378929425.1">
    <property type="nucleotide sequence ID" value="NZ_JBHLVO010000001.1"/>
</dbReference>
<keyword evidence="3" id="KW-1185">Reference proteome</keyword>
<dbReference type="Proteomes" id="UP001589854">
    <property type="component" value="Unassembled WGS sequence"/>
</dbReference>
<dbReference type="SUPFAM" id="SSF47406">
    <property type="entry name" value="SinR repressor dimerisation domain-like"/>
    <property type="match status" value="1"/>
</dbReference>
<dbReference type="InterPro" id="IPR010981">
    <property type="entry name" value="SinR/SinI_dimer_dom"/>
</dbReference>
<sequence>MSETKVSLKETLDQEWLYLIKEAQQLGLSLDEIQYFIQTGVVLHKEE</sequence>
<dbReference type="PROSITE" id="PS51500">
    <property type="entry name" value="SIN"/>
    <property type="match status" value="1"/>
</dbReference>
<comment type="caution">
    <text evidence="2">The sequence shown here is derived from an EMBL/GenBank/DDBJ whole genome shotgun (WGS) entry which is preliminary data.</text>
</comment>
<name>A0ABV6G8H8_9BACI</name>
<reference evidence="2 3" key="1">
    <citation type="submission" date="2024-09" db="EMBL/GenBank/DDBJ databases">
        <authorList>
            <person name="Sun Q."/>
            <person name="Mori K."/>
        </authorList>
    </citation>
    <scope>NUCLEOTIDE SEQUENCE [LARGE SCALE GENOMIC DNA]</scope>
    <source>
        <strain evidence="2 3">CCM 7228</strain>
    </source>
</reference>
<gene>
    <name evidence="2" type="ORF">ACFFIX_00665</name>
</gene>